<gene>
    <name evidence="1" type="ORF">IED13_12410</name>
</gene>
<name>A0A927E9N3_9HYPH</name>
<accession>A0A927E9N3</accession>
<organism evidence="1 2">
    <name type="scientific">Bosea spartocytisi</name>
    <dbReference type="NCBI Taxonomy" id="2773451"/>
    <lineage>
        <taxon>Bacteria</taxon>
        <taxon>Pseudomonadati</taxon>
        <taxon>Pseudomonadota</taxon>
        <taxon>Alphaproteobacteria</taxon>
        <taxon>Hyphomicrobiales</taxon>
        <taxon>Boseaceae</taxon>
        <taxon>Bosea</taxon>
    </lineage>
</organism>
<evidence type="ECO:0000313" key="2">
    <source>
        <dbReference type="Proteomes" id="UP000619295"/>
    </source>
</evidence>
<dbReference type="EMBL" id="JACXWY010000006">
    <property type="protein sequence ID" value="MBD3846502.1"/>
    <property type="molecule type" value="Genomic_DNA"/>
</dbReference>
<reference evidence="1" key="1">
    <citation type="submission" date="2020-09" db="EMBL/GenBank/DDBJ databases">
        <title>Bosea spartocytisi sp. nov. a root nodule endophyte of Spartocytisus supranubius in the high mountain ecosystem fo the Teide National Park (Canary Islands, Spain).</title>
        <authorList>
            <person name="Pulido-Suarez L."/>
            <person name="Peix A."/>
            <person name="Igual J.M."/>
            <person name="Socas-Perez N."/>
            <person name="Velazquez E."/>
            <person name="Flores-Felix J.D."/>
            <person name="Leon-Barrios M."/>
        </authorList>
    </citation>
    <scope>NUCLEOTIDE SEQUENCE</scope>
    <source>
        <strain evidence="1">SSUT16</strain>
    </source>
</reference>
<evidence type="ECO:0000313" key="1">
    <source>
        <dbReference type="EMBL" id="MBD3846502.1"/>
    </source>
</evidence>
<dbReference type="Proteomes" id="UP000619295">
    <property type="component" value="Unassembled WGS sequence"/>
</dbReference>
<keyword evidence="2" id="KW-1185">Reference proteome</keyword>
<proteinExistence type="predicted"/>
<protein>
    <submittedName>
        <fullName evidence="1">Uncharacterized protein</fullName>
    </submittedName>
</protein>
<dbReference type="RefSeq" id="WP_191124342.1">
    <property type="nucleotide sequence ID" value="NZ_JACXWY010000006.1"/>
</dbReference>
<dbReference type="AlphaFoldDB" id="A0A927E9N3"/>
<sequence>MLKGRGLLSLWNGVDPDRRAEYDLWHTREHVPERLAIPGMLRARRYHRGEGPLPEFLTLYELEDNAVLASAPYRKLLETPTPWSRNMRLSFRGFFRVGHLAVLSRGGGVGSALMATTFADVSATEGAWDTIADHVLRETAASAVHVLQKDPAVAPVPFTVPAAGAAAYADGGAIMIECYDRNRLADIAGVLEPVLDAQGLATGRAGWTAYDLAYLLDREELPGVVALSRPEA</sequence>
<comment type="caution">
    <text evidence="1">The sequence shown here is derived from an EMBL/GenBank/DDBJ whole genome shotgun (WGS) entry which is preliminary data.</text>
</comment>